<dbReference type="EMBL" id="KN823004">
    <property type="protein sequence ID" value="KIO27703.1"/>
    <property type="molecule type" value="Genomic_DNA"/>
</dbReference>
<evidence type="ECO:0000256" key="2">
    <source>
        <dbReference type="ARBA" id="ARBA00022692"/>
    </source>
</evidence>
<protein>
    <recommendedName>
        <fullName evidence="6">Major facilitator superfamily (MFS) profile domain-containing protein</fullName>
    </recommendedName>
</protein>
<feature type="transmembrane region" description="Helical" evidence="5">
    <location>
        <begin position="215"/>
        <end position="235"/>
    </location>
</feature>
<gene>
    <name evidence="7" type="ORF">M407DRAFT_232342</name>
</gene>
<evidence type="ECO:0000313" key="7">
    <source>
        <dbReference type="EMBL" id="KIO27703.1"/>
    </source>
</evidence>
<evidence type="ECO:0000256" key="4">
    <source>
        <dbReference type="ARBA" id="ARBA00023136"/>
    </source>
</evidence>
<dbReference type="SUPFAM" id="SSF103473">
    <property type="entry name" value="MFS general substrate transporter"/>
    <property type="match status" value="1"/>
</dbReference>
<feature type="domain" description="Major facilitator superfamily (MFS) profile" evidence="6">
    <location>
        <begin position="63"/>
        <end position="548"/>
    </location>
</feature>
<dbReference type="GO" id="GO:0005886">
    <property type="term" value="C:plasma membrane"/>
    <property type="evidence" value="ECO:0007669"/>
    <property type="project" value="TreeGrafter"/>
</dbReference>
<sequence>MDSIRKTISAQPLEAQDLAPSSGGTSVSATLEAIPATIDPPSKLEDNIQQQTVTPGGLRFWLILVSLLVSTFLAALDLSSISTALPTIVEDLGGTSSFAWVGNALALGSTAVLPLTGGLAQAFGRRPVVLGSLFFFAVGSALCGAAQSMAMMIAGRALQGVGAGGIQSMTAIVISDLVPLSKRGAYQGLIAATWAVASAIGPPVGGAFSQSNWRWLFYMNLPLTGIAATLVWFFLHLRVPKVEFSVKMKRMDWIGNALIMASTTATVVALTWAGTTHPWSSYQILVPLILGLAGLVAFFIYEANFASEPVVPWALVSNRTGLMGYLGTFFHGIISMSIFYYLPVYFQGAKGQRPVASGISAFGNVFTIAPMGIVAGISVAATRRYKPQTTIAWVLVIVGVGLLTLLDRQSSKAKWVGFQIVEGLGLGILYPITSFPVLAQIPVTQSGYALALWTFVRSYGQMWGITIGATVLQNELKKRLPGDFLSLFPKQNVEIAYAAIPILGQLEESQRIEVQDAFAGSIRVIWLVMVGLAGAGFLTSLAMKELKLHEATDEDWGMKEKPVDDAKDPEA</sequence>
<evidence type="ECO:0000259" key="6">
    <source>
        <dbReference type="PROSITE" id="PS50850"/>
    </source>
</evidence>
<dbReference type="GO" id="GO:0022857">
    <property type="term" value="F:transmembrane transporter activity"/>
    <property type="evidence" value="ECO:0007669"/>
    <property type="project" value="InterPro"/>
</dbReference>
<dbReference type="AlphaFoldDB" id="A0A0C3L1S4"/>
<keyword evidence="4 5" id="KW-0472">Membrane</keyword>
<evidence type="ECO:0000313" key="8">
    <source>
        <dbReference type="Proteomes" id="UP000054248"/>
    </source>
</evidence>
<accession>A0A0C3L1S4</accession>
<keyword evidence="8" id="KW-1185">Reference proteome</keyword>
<dbReference type="OrthoDB" id="3437016at2759"/>
<feature type="transmembrane region" description="Helical" evidence="5">
    <location>
        <begin position="362"/>
        <end position="382"/>
    </location>
</feature>
<feature type="transmembrane region" description="Helical" evidence="5">
    <location>
        <begin position="189"/>
        <end position="209"/>
    </location>
</feature>
<comment type="subcellular location">
    <subcellularLocation>
        <location evidence="1">Membrane</location>
        <topology evidence="1">Multi-pass membrane protein</topology>
    </subcellularLocation>
</comment>
<dbReference type="InterPro" id="IPR036259">
    <property type="entry name" value="MFS_trans_sf"/>
</dbReference>
<feature type="transmembrane region" description="Helical" evidence="5">
    <location>
        <begin position="157"/>
        <end position="177"/>
    </location>
</feature>
<reference evidence="8" key="2">
    <citation type="submission" date="2015-01" db="EMBL/GenBank/DDBJ databases">
        <title>Evolutionary Origins and Diversification of the Mycorrhizal Mutualists.</title>
        <authorList>
            <consortium name="DOE Joint Genome Institute"/>
            <consortium name="Mycorrhizal Genomics Consortium"/>
            <person name="Kohler A."/>
            <person name="Kuo A."/>
            <person name="Nagy L.G."/>
            <person name="Floudas D."/>
            <person name="Copeland A."/>
            <person name="Barry K.W."/>
            <person name="Cichocki N."/>
            <person name="Veneault-Fourrey C."/>
            <person name="LaButti K."/>
            <person name="Lindquist E.A."/>
            <person name="Lipzen A."/>
            <person name="Lundell T."/>
            <person name="Morin E."/>
            <person name="Murat C."/>
            <person name="Riley R."/>
            <person name="Ohm R."/>
            <person name="Sun H."/>
            <person name="Tunlid A."/>
            <person name="Henrissat B."/>
            <person name="Grigoriev I.V."/>
            <person name="Hibbett D.S."/>
            <person name="Martin F."/>
        </authorList>
    </citation>
    <scope>NUCLEOTIDE SEQUENCE [LARGE SCALE GENOMIC DNA]</scope>
    <source>
        <strain evidence="8">MUT 4182</strain>
    </source>
</reference>
<proteinExistence type="predicted"/>
<evidence type="ECO:0000256" key="3">
    <source>
        <dbReference type="ARBA" id="ARBA00022989"/>
    </source>
</evidence>
<feature type="transmembrane region" description="Helical" evidence="5">
    <location>
        <begin position="418"/>
        <end position="438"/>
    </location>
</feature>
<keyword evidence="3 5" id="KW-1133">Transmembrane helix</keyword>
<reference evidence="7 8" key="1">
    <citation type="submission" date="2014-04" db="EMBL/GenBank/DDBJ databases">
        <authorList>
            <consortium name="DOE Joint Genome Institute"/>
            <person name="Kuo A."/>
            <person name="Girlanda M."/>
            <person name="Perotto S."/>
            <person name="Kohler A."/>
            <person name="Nagy L.G."/>
            <person name="Floudas D."/>
            <person name="Copeland A."/>
            <person name="Barry K.W."/>
            <person name="Cichocki N."/>
            <person name="Veneault-Fourrey C."/>
            <person name="LaButti K."/>
            <person name="Lindquist E.A."/>
            <person name="Lipzen A."/>
            <person name="Lundell T."/>
            <person name="Morin E."/>
            <person name="Murat C."/>
            <person name="Sun H."/>
            <person name="Tunlid A."/>
            <person name="Henrissat B."/>
            <person name="Grigoriev I.V."/>
            <person name="Hibbett D.S."/>
            <person name="Martin F."/>
            <person name="Nordberg H.P."/>
            <person name="Cantor M.N."/>
            <person name="Hua S.X."/>
        </authorList>
    </citation>
    <scope>NUCLEOTIDE SEQUENCE [LARGE SCALE GENOMIC DNA]</scope>
    <source>
        <strain evidence="7 8">MUT 4182</strain>
    </source>
</reference>
<evidence type="ECO:0000256" key="5">
    <source>
        <dbReference type="SAM" id="Phobius"/>
    </source>
</evidence>
<dbReference type="PRINTS" id="PR01036">
    <property type="entry name" value="TCRTETB"/>
</dbReference>
<feature type="transmembrane region" description="Helical" evidence="5">
    <location>
        <begin position="60"/>
        <end position="85"/>
    </location>
</feature>
<evidence type="ECO:0000256" key="1">
    <source>
        <dbReference type="ARBA" id="ARBA00004141"/>
    </source>
</evidence>
<dbReference type="Proteomes" id="UP000054248">
    <property type="component" value="Unassembled WGS sequence"/>
</dbReference>
<dbReference type="PANTHER" id="PTHR23501">
    <property type="entry name" value="MAJOR FACILITATOR SUPERFAMILY"/>
    <property type="match status" value="1"/>
</dbReference>
<dbReference type="HOGENOM" id="CLU_000960_22_0_1"/>
<feature type="transmembrane region" description="Helical" evidence="5">
    <location>
        <begin position="389"/>
        <end position="406"/>
    </location>
</feature>
<keyword evidence="2 5" id="KW-0812">Transmembrane</keyword>
<feature type="transmembrane region" description="Helical" evidence="5">
    <location>
        <begin position="128"/>
        <end position="151"/>
    </location>
</feature>
<name>A0A0C3L1S4_9AGAM</name>
<dbReference type="InterPro" id="IPR011701">
    <property type="entry name" value="MFS"/>
</dbReference>
<feature type="transmembrane region" description="Helical" evidence="5">
    <location>
        <begin position="256"/>
        <end position="275"/>
    </location>
</feature>
<dbReference type="CDD" id="cd17502">
    <property type="entry name" value="MFS_Azr1_MDR_like"/>
    <property type="match status" value="1"/>
</dbReference>
<feature type="transmembrane region" description="Helical" evidence="5">
    <location>
        <begin position="281"/>
        <end position="301"/>
    </location>
</feature>
<dbReference type="Pfam" id="PF07690">
    <property type="entry name" value="MFS_1"/>
    <property type="match status" value="1"/>
</dbReference>
<dbReference type="Gene3D" id="1.20.1250.20">
    <property type="entry name" value="MFS general substrate transporter like domains"/>
    <property type="match status" value="1"/>
</dbReference>
<feature type="transmembrane region" description="Helical" evidence="5">
    <location>
        <begin position="322"/>
        <end position="342"/>
    </location>
</feature>
<feature type="transmembrane region" description="Helical" evidence="5">
    <location>
        <begin position="524"/>
        <end position="543"/>
    </location>
</feature>
<dbReference type="PANTHER" id="PTHR23501:SF102">
    <property type="entry name" value="DRUG TRANSPORTER, PUTATIVE (AFU_ORTHOLOGUE AFUA_3G08530)-RELATED"/>
    <property type="match status" value="1"/>
</dbReference>
<feature type="transmembrane region" description="Helical" evidence="5">
    <location>
        <begin position="97"/>
        <end position="116"/>
    </location>
</feature>
<organism evidence="7 8">
    <name type="scientific">Tulasnella calospora MUT 4182</name>
    <dbReference type="NCBI Taxonomy" id="1051891"/>
    <lineage>
        <taxon>Eukaryota</taxon>
        <taxon>Fungi</taxon>
        <taxon>Dikarya</taxon>
        <taxon>Basidiomycota</taxon>
        <taxon>Agaricomycotina</taxon>
        <taxon>Agaricomycetes</taxon>
        <taxon>Cantharellales</taxon>
        <taxon>Tulasnellaceae</taxon>
        <taxon>Tulasnella</taxon>
    </lineage>
</organism>
<dbReference type="PROSITE" id="PS50850">
    <property type="entry name" value="MFS"/>
    <property type="match status" value="1"/>
</dbReference>
<dbReference type="InterPro" id="IPR020846">
    <property type="entry name" value="MFS_dom"/>
</dbReference>